<dbReference type="SUPFAM" id="SSF47384">
    <property type="entry name" value="Homodimeric domain of signal transducing histidine kinase"/>
    <property type="match status" value="1"/>
</dbReference>
<dbReference type="InterPro" id="IPR036890">
    <property type="entry name" value="HATPase_C_sf"/>
</dbReference>
<reference evidence="13" key="2">
    <citation type="journal article" date="2023" name="Syst. Appl. Microbiol.">
        <title>Govania unica gen. nov., sp. nov., a rare biosphere bacterium that represents a novel family in the class Alphaproteobacteria.</title>
        <authorList>
            <person name="Vandamme P."/>
            <person name="Peeters C."/>
            <person name="Hettiarachchi A."/>
            <person name="Cnockaert M."/>
            <person name="Carlier A."/>
        </authorList>
    </citation>
    <scope>NUCLEOTIDE SEQUENCE</scope>
    <source>
        <strain evidence="13">LMG 31809</strain>
    </source>
</reference>
<dbReference type="CDD" id="cd04598">
    <property type="entry name" value="CBS_pair_GGDEF_EAL"/>
    <property type="match status" value="1"/>
</dbReference>
<dbReference type="PANTHER" id="PTHR43047:SF63">
    <property type="entry name" value="HISTIDINE KINASE"/>
    <property type="match status" value="1"/>
</dbReference>
<accession>A0A9X3TZD7</accession>
<dbReference type="SMART" id="SM00387">
    <property type="entry name" value="HATPase_c"/>
    <property type="match status" value="1"/>
</dbReference>
<dbReference type="RefSeq" id="WP_274944207.1">
    <property type="nucleotide sequence ID" value="NZ_JANWOI010000004.1"/>
</dbReference>
<dbReference type="FunFam" id="1.10.287.130:FF:000038">
    <property type="entry name" value="Sensory transduction histidine kinase"/>
    <property type="match status" value="1"/>
</dbReference>
<reference evidence="13" key="1">
    <citation type="submission" date="2022-08" db="EMBL/GenBank/DDBJ databases">
        <authorList>
            <person name="Vandamme P."/>
            <person name="Hettiarachchi A."/>
            <person name="Peeters C."/>
            <person name="Cnockaert M."/>
            <person name="Carlier A."/>
        </authorList>
    </citation>
    <scope>NUCLEOTIDE SEQUENCE</scope>
    <source>
        <strain evidence="13">LMG 31809</strain>
    </source>
</reference>
<evidence type="ECO:0000256" key="11">
    <source>
        <dbReference type="SAM" id="Coils"/>
    </source>
</evidence>
<dbReference type="InterPro" id="IPR036097">
    <property type="entry name" value="HisK_dim/P_sf"/>
</dbReference>
<dbReference type="InterPro" id="IPR003661">
    <property type="entry name" value="HisK_dim/P_dom"/>
</dbReference>
<keyword evidence="5" id="KW-0808">Transferase</keyword>
<keyword evidence="8 13" id="KW-0067">ATP-binding</keyword>
<protein>
    <recommendedName>
        <fullName evidence="3">histidine kinase</fullName>
        <ecNumber evidence="3">2.7.13.3</ecNumber>
    </recommendedName>
</protein>
<sequence>MSEKIQRLALPIDPTTDSTQCHDLYERFSADPDLLAIPVLAGRSPVGLVNREDFMVALANKYGRALYEGKPVSVLMDARPLIVEGYNSLDFVSQYVASERPSALLKGFIITLEGAYIGVVSGLSLVQATTERLRRQTIELEEARAAAEDASRAKSTFLATVSHELRTPLNAIIGFATFMLSEPYGPVQPDRYGGYVKDIATSGEHLLRLINDILDMSRIEAGRLELRCSLFDPIEVVVASLRMLRPQIDKAGHNVTLDLDDKLGEIRGDDRALKQIFVNLLANAIKFTPPGGRISVHATAEGPDHIRFDVRDSGIGMAADQITTALKPFGQIDSSLSRQHAGTGLGLPLVLAFVEAHGGNLQIDSKPSEGTRISVILPRNLEGDGLDELDAGVSEARASA</sequence>
<comment type="catalytic activity">
    <reaction evidence="1">
        <text>ATP + protein L-histidine = ADP + protein N-phospho-L-histidine.</text>
        <dbReference type="EC" id="2.7.13.3"/>
    </reaction>
</comment>
<dbReference type="PANTHER" id="PTHR43047">
    <property type="entry name" value="TWO-COMPONENT HISTIDINE PROTEIN KINASE"/>
    <property type="match status" value="1"/>
</dbReference>
<dbReference type="Gene3D" id="3.30.565.10">
    <property type="entry name" value="Histidine kinase-like ATPase, C-terminal domain"/>
    <property type="match status" value="1"/>
</dbReference>
<dbReference type="GO" id="GO:0005524">
    <property type="term" value="F:ATP binding"/>
    <property type="evidence" value="ECO:0007669"/>
    <property type="project" value="UniProtKB-KW"/>
</dbReference>
<evidence type="ECO:0000313" key="13">
    <source>
        <dbReference type="EMBL" id="MDA5194502.1"/>
    </source>
</evidence>
<dbReference type="GO" id="GO:0009927">
    <property type="term" value="F:histidine phosphotransfer kinase activity"/>
    <property type="evidence" value="ECO:0007669"/>
    <property type="project" value="TreeGrafter"/>
</dbReference>
<evidence type="ECO:0000256" key="3">
    <source>
        <dbReference type="ARBA" id="ARBA00012438"/>
    </source>
</evidence>
<keyword evidence="7" id="KW-0418">Kinase</keyword>
<dbReference type="CDD" id="cd00082">
    <property type="entry name" value="HisKA"/>
    <property type="match status" value="1"/>
</dbReference>
<evidence type="ECO:0000256" key="6">
    <source>
        <dbReference type="ARBA" id="ARBA00022741"/>
    </source>
</evidence>
<dbReference type="GO" id="GO:0000155">
    <property type="term" value="F:phosphorelay sensor kinase activity"/>
    <property type="evidence" value="ECO:0007669"/>
    <property type="project" value="InterPro"/>
</dbReference>
<evidence type="ECO:0000313" key="14">
    <source>
        <dbReference type="Proteomes" id="UP001141619"/>
    </source>
</evidence>
<dbReference type="SMART" id="SM00388">
    <property type="entry name" value="HisKA"/>
    <property type="match status" value="1"/>
</dbReference>
<dbReference type="InterPro" id="IPR004358">
    <property type="entry name" value="Sig_transdc_His_kin-like_C"/>
</dbReference>
<keyword evidence="10" id="KW-0472">Membrane</keyword>
<dbReference type="PRINTS" id="PR00344">
    <property type="entry name" value="BCTRLSENSOR"/>
</dbReference>
<gene>
    <name evidence="13" type="ORF">NYP16_11125</name>
</gene>
<dbReference type="GO" id="GO:0005886">
    <property type="term" value="C:plasma membrane"/>
    <property type="evidence" value="ECO:0007669"/>
    <property type="project" value="TreeGrafter"/>
</dbReference>
<dbReference type="EMBL" id="JANWOI010000004">
    <property type="protein sequence ID" value="MDA5194502.1"/>
    <property type="molecule type" value="Genomic_DNA"/>
</dbReference>
<dbReference type="InterPro" id="IPR005467">
    <property type="entry name" value="His_kinase_dom"/>
</dbReference>
<evidence type="ECO:0000256" key="9">
    <source>
        <dbReference type="ARBA" id="ARBA00023012"/>
    </source>
</evidence>
<keyword evidence="14" id="KW-1185">Reference proteome</keyword>
<proteinExistence type="predicted"/>
<evidence type="ECO:0000259" key="12">
    <source>
        <dbReference type="PROSITE" id="PS50109"/>
    </source>
</evidence>
<dbReference type="AlphaFoldDB" id="A0A9X3TZD7"/>
<evidence type="ECO:0000256" key="7">
    <source>
        <dbReference type="ARBA" id="ARBA00022777"/>
    </source>
</evidence>
<comment type="subcellular location">
    <subcellularLocation>
        <location evidence="2">Membrane</location>
    </subcellularLocation>
</comment>
<dbReference type="SUPFAM" id="SSF55874">
    <property type="entry name" value="ATPase domain of HSP90 chaperone/DNA topoisomerase II/histidine kinase"/>
    <property type="match status" value="1"/>
</dbReference>
<comment type="caution">
    <text evidence="13">The sequence shown here is derived from an EMBL/GenBank/DDBJ whole genome shotgun (WGS) entry which is preliminary data.</text>
</comment>
<evidence type="ECO:0000256" key="8">
    <source>
        <dbReference type="ARBA" id="ARBA00022840"/>
    </source>
</evidence>
<keyword evidence="11" id="KW-0175">Coiled coil</keyword>
<dbReference type="Pfam" id="PF00512">
    <property type="entry name" value="HisKA"/>
    <property type="match status" value="1"/>
</dbReference>
<keyword evidence="6" id="KW-0547">Nucleotide-binding</keyword>
<dbReference type="Gene3D" id="1.10.287.130">
    <property type="match status" value="1"/>
</dbReference>
<dbReference type="Proteomes" id="UP001141619">
    <property type="component" value="Unassembled WGS sequence"/>
</dbReference>
<dbReference type="PROSITE" id="PS50109">
    <property type="entry name" value="HIS_KIN"/>
    <property type="match status" value="1"/>
</dbReference>
<evidence type="ECO:0000256" key="1">
    <source>
        <dbReference type="ARBA" id="ARBA00000085"/>
    </source>
</evidence>
<evidence type="ECO:0000256" key="4">
    <source>
        <dbReference type="ARBA" id="ARBA00022553"/>
    </source>
</evidence>
<keyword evidence="4" id="KW-0597">Phosphoprotein</keyword>
<evidence type="ECO:0000256" key="2">
    <source>
        <dbReference type="ARBA" id="ARBA00004370"/>
    </source>
</evidence>
<dbReference type="InterPro" id="IPR003594">
    <property type="entry name" value="HATPase_dom"/>
</dbReference>
<evidence type="ECO:0000256" key="10">
    <source>
        <dbReference type="ARBA" id="ARBA00023136"/>
    </source>
</evidence>
<dbReference type="Pfam" id="PF02518">
    <property type="entry name" value="HATPase_c"/>
    <property type="match status" value="1"/>
</dbReference>
<name>A0A9X3TZD7_9PROT</name>
<feature type="domain" description="Histidine kinase" evidence="12">
    <location>
        <begin position="160"/>
        <end position="381"/>
    </location>
</feature>
<evidence type="ECO:0000256" key="5">
    <source>
        <dbReference type="ARBA" id="ARBA00022679"/>
    </source>
</evidence>
<feature type="coiled-coil region" evidence="11">
    <location>
        <begin position="126"/>
        <end position="153"/>
    </location>
</feature>
<keyword evidence="9" id="KW-0902">Two-component regulatory system</keyword>
<organism evidence="13 14">
    <name type="scientific">Govanella unica</name>
    <dbReference type="NCBI Taxonomy" id="2975056"/>
    <lineage>
        <taxon>Bacteria</taxon>
        <taxon>Pseudomonadati</taxon>
        <taxon>Pseudomonadota</taxon>
        <taxon>Alphaproteobacteria</taxon>
        <taxon>Emcibacterales</taxon>
        <taxon>Govanellaceae</taxon>
        <taxon>Govanella</taxon>
    </lineage>
</organism>
<dbReference type="EC" id="2.7.13.3" evidence="3"/>